<dbReference type="Proteomes" id="UP000320762">
    <property type="component" value="Unassembled WGS sequence"/>
</dbReference>
<evidence type="ECO:0000256" key="1">
    <source>
        <dbReference type="ARBA" id="ARBA00004308"/>
    </source>
</evidence>
<feature type="region of interest" description="Disordered" evidence="5">
    <location>
        <begin position="328"/>
        <end position="406"/>
    </location>
</feature>
<feature type="region of interest" description="Disordered" evidence="5">
    <location>
        <begin position="608"/>
        <end position="663"/>
    </location>
</feature>
<dbReference type="InterPro" id="IPR045120">
    <property type="entry name" value="Suco/Slp1-like"/>
</dbReference>
<evidence type="ECO:0000313" key="8">
    <source>
        <dbReference type="EMBL" id="TRM62136.1"/>
    </source>
</evidence>
<dbReference type="EMBL" id="VDMD01000014">
    <property type="protein sequence ID" value="TRM62136.1"/>
    <property type="molecule type" value="Genomic_DNA"/>
</dbReference>
<feature type="compositionally biased region" description="Polar residues" evidence="5">
    <location>
        <begin position="780"/>
        <end position="793"/>
    </location>
</feature>
<dbReference type="AlphaFoldDB" id="A0A550CBS4"/>
<sequence length="996" mass="107592">MVALTSLSALILIAGPVFAQTSPNDPLRAIAVAAPPPPEQPICCLVQPTDQEATEEDVLLSFEEWKAKQSAMQQQTRMQGDANRSDSATGSSSPVSAAEADVAGGETNAAPTSESPGGADVAGAGAWETGTEESMSLHFKVPLTDRFNYASTDCSARVHTSHRAAKSAHSILSSKRDRYMLSPCDAKEPQYVVVELCEDIRIDTVQMANFEFFSGVFKDFTVSVAKRYTTDGSEWTVAGTYQAKNVRGVQSFHPPTSLRDFYRYIRIDFHSHYGNEFYCPVSLLRVYGLTHLEQWKWEAWEEESRARLAESSALPVSANADPTLVAEEPQAAASVTAAASSSSASERSGRGPKTPQTGAQPTTGATSPSASATTTADVSHNSTSVLPTGESITTPAAGNDSNAHSTDTVTSLISLPTEGTSITAEYSDNSMVTSITTSITASQNVPTNLNSVSLAPPLAATGESIYRTIMNRLTALEANQTLYVRYFEEQSTGVRDVLRRLTEDVGRLQALGKTQSQNYHRTTAEWDRQRLRLQADYDDLISKVNYLSDEVILEKRLSIAQLCLLLAVLVFLAVTRGSNVDVVHPSPAMRAWGRRKLSMSGHWVMERLRTGRNRQDSDVSQSRERTAQRARDANDAVRKEDEHRARGDERRAREDDTPTEENKGTVRVAFPEAKRRPARLVLSGRSRTPSLRTPTWRHFPGGVATPPRAAHIQWPATVTRAVNIALDQSGGASQSGCGGGRAQAEREGADAESGDVQRPATVQRSSFVKLERPALLLRSNSGGAAVPASSSWQGPPRSSRKWARAAHLHEVRATYARTLRDDGGDVVRDEGGDVVRHEGGEIEADGDGGSAAASKGKGKSKDGEGADDWVDTSESEGDGGPDSPLQHRQARRRRSRPGVVDLGAEGPMRRPVPMSYSSEASLPPVSFQRSPERLTRSPQMLPRSPEGLPRSPERHPRSSSPPSTASVRHLSSYHGAGSPLHGPTSPILPSAQLKAR</sequence>
<proteinExistence type="predicted"/>
<reference evidence="8 9" key="1">
    <citation type="journal article" date="2019" name="New Phytol.">
        <title>Comparative genomics reveals unique wood-decay strategies and fruiting body development in the Schizophyllaceae.</title>
        <authorList>
            <person name="Almasi E."/>
            <person name="Sahu N."/>
            <person name="Krizsan K."/>
            <person name="Balint B."/>
            <person name="Kovacs G.M."/>
            <person name="Kiss B."/>
            <person name="Cseklye J."/>
            <person name="Drula E."/>
            <person name="Henrissat B."/>
            <person name="Nagy I."/>
            <person name="Chovatia M."/>
            <person name="Adam C."/>
            <person name="LaButti K."/>
            <person name="Lipzen A."/>
            <person name="Riley R."/>
            <person name="Grigoriev I.V."/>
            <person name="Nagy L.G."/>
        </authorList>
    </citation>
    <scope>NUCLEOTIDE SEQUENCE [LARGE SCALE GENOMIC DNA]</scope>
    <source>
        <strain evidence="8 9">NL-1724</strain>
    </source>
</reference>
<keyword evidence="4" id="KW-0472">Membrane</keyword>
<dbReference type="InterPro" id="IPR008979">
    <property type="entry name" value="Galactose-bd-like_sf"/>
</dbReference>
<dbReference type="GO" id="GO:0012505">
    <property type="term" value="C:endomembrane system"/>
    <property type="evidence" value="ECO:0007669"/>
    <property type="project" value="UniProtKB-SubCell"/>
</dbReference>
<protein>
    <submittedName>
        <fullName evidence="8">UNC-like C-terminal-domain-containing protein</fullName>
    </submittedName>
</protein>
<comment type="subcellular location">
    <subcellularLocation>
        <location evidence="1">Endomembrane system</location>
    </subcellularLocation>
</comment>
<organism evidence="8 9">
    <name type="scientific">Schizophyllum amplum</name>
    <dbReference type="NCBI Taxonomy" id="97359"/>
    <lineage>
        <taxon>Eukaryota</taxon>
        <taxon>Fungi</taxon>
        <taxon>Dikarya</taxon>
        <taxon>Basidiomycota</taxon>
        <taxon>Agaricomycotina</taxon>
        <taxon>Agaricomycetes</taxon>
        <taxon>Agaricomycetidae</taxon>
        <taxon>Agaricales</taxon>
        <taxon>Schizophyllaceae</taxon>
        <taxon>Schizophyllum</taxon>
    </lineage>
</organism>
<evidence type="ECO:0000259" key="7">
    <source>
        <dbReference type="PROSITE" id="PS51469"/>
    </source>
</evidence>
<evidence type="ECO:0000313" key="9">
    <source>
        <dbReference type="Proteomes" id="UP000320762"/>
    </source>
</evidence>
<feature type="compositionally biased region" description="Polar residues" evidence="5">
    <location>
        <begin position="377"/>
        <end position="406"/>
    </location>
</feature>
<evidence type="ECO:0000256" key="4">
    <source>
        <dbReference type="ARBA" id="ARBA00023136"/>
    </source>
</evidence>
<feature type="compositionally biased region" description="Acidic residues" evidence="5">
    <location>
        <begin position="865"/>
        <end position="879"/>
    </location>
</feature>
<evidence type="ECO:0000256" key="2">
    <source>
        <dbReference type="ARBA" id="ARBA00022692"/>
    </source>
</evidence>
<feature type="compositionally biased region" description="Low complexity" evidence="5">
    <location>
        <begin position="331"/>
        <end position="346"/>
    </location>
</feature>
<dbReference type="PANTHER" id="PTHR12953">
    <property type="entry name" value="MEMBRANE PROTEIN CH1 RELATED"/>
    <property type="match status" value="1"/>
</dbReference>
<dbReference type="SUPFAM" id="SSF49785">
    <property type="entry name" value="Galactose-binding domain-like"/>
    <property type="match status" value="1"/>
</dbReference>
<dbReference type="PROSITE" id="PS51469">
    <property type="entry name" value="SUN"/>
    <property type="match status" value="1"/>
</dbReference>
<feature type="chain" id="PRO_5021897201" evidence="6">
    <location>
        <begin position="20"/>
        <end position="996"/>
    </location>
</feature>
<feature type="domain" description="SUN" evidence="7">
    <location>
        <begin position="123"/>
        <end position="291"/>
    </location>
</feature>
<feature type="compositionally biased region" description="Polar residues" evidence="5">
    <location>
        <begin position="85"/>
        <end position="95"/>
    </location>
</feature>
<feature type="compositionally biased region" description="Basic and acidic residues" evidence="5">
    <location>
        <begin position="822"/>
        <end position="840"/>
    </location>
</feature>
<dbReference type="GO" id="GO:0005737">
    <property type="term" value="C:cytoplasm"/>
    <property type="evidence" value="ECO:0007669"/>
    <property type="project" value="TreeGrafter"/>
</dbReference>
<gene>
    <name evidence="8" type="ORF">BD626DRAFT_500031</name>
</gene>
<feature type="compositionally biased region" description="Low complexity" evidence="5">
    <location>
        <begin position="361"/>
        <end position="376"/>
    </location>
</feature>
<feature type="region of interest" description="Disordered" evidence="5">
    <location>
        <begin position="822"/>
        <end position="996"/>
    </location>
</feature>
<dbReference type="GO" id="GO:0034975">
    <property type="term" value="P:protein folding in endoplasmic reticulum"/>
    <property type="evidence" value="ECO:0007669"/>
    <property type="project" value="TreeGrafter"/>
</dbReference>
<comment type="caution">
    <text evidence="8">The sequence shown here is derived from an EMBL/GenBank/DDBJ whole genome shotgun (WGS) entry which is preliminary data.</text>
</comment>
<dbReference type="Gene3D" id="2.60.120.260">
    <property type="entry name" value="Galactose-binding domain-like"/>
    <property type="match status" value="1"/>
</dbReference>
<dbReference type="Pfam" id="PF07738">
    <property type="entry name" value="Sad1_UNC"/>
    <property type="match status" value="1"/>
</dbReference>
<keyword evidence="2" id="KW-0812">Transmembrane</keyword>
<feature type="region of interest" description="Disordered" evidence="5">
    <location>
        <begin position="730"/>
        <end position="760"/>
    </location>
</feature>
<feature type="region of interest" description="Disordered" evidence="5">
    <location>
        <begin position="69"/>
        <end position="124"/>
    </location>
</feature>
<evidence type="ECO:0000256" key="5">
    <source>
        <dbReference type="SAM" id="MobiDB-lite"/>
    </source>
</evidence>
<dbReference type="InterPro" id="IPR012919">
    <property type="entry name" value="SUN_dom"/>
</dbReference>
<evidence type="ECO:0000256" key="6">
    <source>
        <dbReference type="SAM" id="SignalP"/>
    </source>
</evidence>
<dbReference type="OrthoDB" id="266334at2759"/>
<dbReference type="PANTHER" id="PTHR12953:SF0">
    <property type="entry name" value="SUN DOMAIN-CONTAINING OSSIFICATION FACTOR"/>
    <property type="match status" value="1"/>
</dbReference>
<keyword evidence="6" id="KW-0732">Signal</keyword>
<dbReference type="GO" id="GO:0016020">
    <property type="term" value="C:membrane"/>
    <property type="evidence" value="ECO:0007669"/>
    <property type="project" value="InterPro"/>
</dbReference>
<name>A0A550CBS4_9AGAR</name>
<accession>A0A550CBS4</accession>
<feature type="region of interest" description="Disordered" evidence="5">
    <location>
        <begin position="780"/>
        <end position="804"/>
    </location>
</feature>
<keyword evidence="3" id="KW-1133">Transmembrane helix</keyword>
<feature type="signal peptide" evidence="6">
    <location>
        <begin position="1"/>
        <end position="19"/>
    </location>
</feature>
<dbReference type="STRING" id="97359.A0A550CBS4"/>
<evidence type="ECO:0000256" key="3">
    <source>
        <dbReference type="ARBA" id="ARBA00022989"/>
    </source>
</evidence>
<keyword evidence="9" id="KW-1185">Reference proteome</keyword>